<dbReference type="RefSeq" id="WP_124729703.1">
    <property type="nucleotide sequence ID" value="NZ_CBCSKC010000081.1"/>
</dbReference>
<gene>
    <name evidence="2" type="ORF">EGC82_04525</name>
</gene>
<evidence type="ECO:0000313" key="2">
    <source>
        <dbReference type="EMBL" id="AZG72093.1"/>
    </source>
</evidence>
<feature type="signal peptide" evidence="1">
    <location>
        <begin position="1"/>
        <end position="18"/>
    </location>
</feature>
<accession>A0A3G8LQN7</accession>
<organism evidence="2 3">
    <name type="scientific">Shewanella livingstonensis</name>
    <dbReference type="NCBI Taxonomy" id="150120"/>
    <lineage>
        <taxon>Bacteria</taxon>
        <taxon>Pseudomonadati</taxon>
        <taxon>Pseudomonadota</taxon>
        <taxon>Gammaproteobacteria</taxon>
        <taxon>Alteromonadales</taxon>
        <taxon>Shewanellaceae</taxon>
        <taxon>Shewanella</taxon>
    </lineage>
</organism>
<feature type="chain" id="PRO_5018210922" evidence="1">
    <location>
        <begin position="19"/>
        <end position="223"/>
    </location>
</feature>
<sequence>MNKLFTLLLLCIPSICFSVEWPDIEFPEDAVVEIVAEDIKMYGYPTKTWIVKDNASQMLTAAFFKKQWKSKSDKFDEQKLGSDYVINSLQDPFLLTARIKKEYDGVTVLVGITQNIEASSNNISADQFPSPLNSNIISDIKSKDLFKNGRTVILQNKRSISENYHYYRRYFQRLGWSENTGILDVNSGKAVLMMSNGANTVDISFNKKSENVNIVFNQVMDGI</sequence>
<dbReference type="OrthoDB" id="6258586at2"/>
<dbReference type="KEGG" id="slj:EGC82_04525"/>
<dbReference type="Proteomes" id="UP000278035">
    <property type="component" value="Chromosome"/>
</dbReference>
<dbReference type="EMBL" id="CP034015">
    <property type="protein sequence ID" value="AZG72093.1"/>
    <property type="molecule type" value="Genomic_DNA"/>
</dbReference>
<keyword evidence="1" id="KW-0732">Signal</keyword>
<dbReference type="AlphaFoldDB" id="A0A3G8LQN7"/>
<name>A0A3G8LQN7_9GAMM</name>
<keyword evidence="3" id="KW-1185">Reference proteome</keyword>
<proteinExistence type="predicted"/>
<evidence type="ECO:0000256" key="1">
    <source>
        <dbReference type="SAM" id="SignalP"/>
    </source>
</evidence>
<evidence type="ECO:0000313" key="3">
    <source>
        <dbReference type="Proteomes" id="UP000278035"/>
    </source>
</evidence>
<reference evidence="3" key="1">
    <citation type="submission" date="2018-11" db="EMBL/GenBank/DDBJ databases">
        <title>Shewanella sp. M2.</title>
        <authorList>
            <person name="Hwang Y.J."/>
            <person name="Hwang C.Y."/>
        </authorList>
    </citation>
    <scope>NUCLEOTIDE SEQUENCE [LARGE SCALE GENOMIC DNA]</scope>
    <source>
        <strain evidence="3">LMG 19866</strain>
    </source>
</reference>
<protein>
    <submittedName>
        <fullName evidence="2">Uncharacterized protein</fullName>
    </submittedName>
</protein>